<proteinExistence type="predicted"/>
<dbReference type="AlphaFoldDB" id="A0A1V9EFD7"/>
<dbReference type="RefSeq" id="WP_081202887.1">
    <property type="nucleotide sequence ID" value="NZ_FOCZ01000016.1"/>
</dbReference>
<dbReference type="EMBL" id="LVXG01000034">
    <property type="protein sequence ID" value="OQP44833.1"/>
    <property type="molecule type" value="Genomic_DNA"/>
</dbReference>
<dbReference type="Proteomes" id="UP000192610">
    <property type="component" value="Unassembled WGS sequence"/>
</dbReference>
<sequence length="185" mass="21497">MINDSLSVIRERLEMQDAPQEDLTSFLMFKILGATIVKTLNSASQNYPLQVSIAEYFSSYPTGKSSNSGTNQYLFGHLRMKVKYPNSYIHKETIREKFTDLFLKHDVDFEHSKMFSGRFQVVTEDKQQLQHLLQFKNLDALTAHPEMELEFNNEACLFRCSRKSISIEETNNFCELAKTLLTMFN</sequence>
<name>A0A1V9EFD7_9BACT</name>
<protein>
    <submittedName>
        <fullName evidence="1">Uncharacterized protein</fullName>
    </submittedName>
</protein>
<evidence type="ECO:0000313" key="2">
    <source>
        <dbReference type="Proteomes" id="UP000192610"/>
    </source>
</evidence>
<comment type="caution">
    <text evidence="1">The sequence shown here is derived from an EMBL/GenBank/DDBJ whole genome shotgun (WGS) entry which is preliminary data.</text>
</comment>
<keyword evidence="2" id="KW-1185">Reference proteome</keyword>
<organism evidence="1 2">
    <name type="scientific">Niastella yeongjuensis</name>
    <dbReference type="NCBI Taxonomy" id="354355"/>
    <lineage>
        <taxon>Bacteria</taxon>
        <taxon>Pseudomonadati</taxon>
        <taxon>Bacteroidota</taxon>
        <taxon>Chitinophagia</taxon>
        <taxon>Chitinophagales</taxon>
        <taxon>Chitinophagaceae</taxon>
        <taxon>Niastella</taxon>
    </lineage>
</organism>
<evidence type="ECO:0000313" key="1">
    <source>
        <dbReference type="EMBL" id="OQP44833.1"/>
    </source>
</evidence>
<dbReference type="OrthoDB" id="791521at2"/>
<gene>
    <name evidence="1" type="ORF">A4H97_10760</name>
</gene>
<accession>A0A1V9EFD7</accession>
<reference evidence="2" key="1">
    <citation type="submission" date="2016-04" db="EMBL/GenBank/DDBJ databases">
        <authorList>
            <person name="Chen L."/>
            <person name="Zhuang W."/>
            <person name="Wang G."/>
        </authorList>
    </citation>
    <scope>NUCLEOTIDE SEQUENCE [LARGE SCALE GENOMIC DNA]</scope>
    <source>
        <strain evidence="2">17621</strain>
    </source>
</reference>